<protein>
    <submittedName>
        <fullName evidence="1">Uncharacterized protein</fullName>
    </submittedName>
</protein>
<evidence type="ECO:0000313" key="1">
    <source>
        <dbReference type="EMBL" id="KAK1133701.1"/>
    </source>
</evidence>
<sequence length="198" mass="21568">MLGEIFVVKVTSSIEHFEINQHPDAQLLSPHRIVRSADLCTREKRSKFPKRKFQSPRRLASQLVVIQGKRFSGGTFASGHRFAGGAPKPTPGFRDIGGAEATKGANTKSQKEEMSGVGFLAAVKTFTPGGRRRRRCEKQQKVLELPPGYAMQPDVVPCWDAAPPITPPAAFLPPGYKKGFPGEPIFLASSSSRKGRGL</sequence>
<comment type="caution">
    <text evidence="1">The sequence shown here is derived from an EMBL/GenBank/DDBJ whole genome shotgun (WGS) entry which is preliminary data.</text>
</comment>
<proteinExistence type="predicted"/>
<dbReference type="EMBL" id="JAHYIQ010000003">
    <property type="protein sequence ID" value="KAK1133701.1"/>
    <property type="molecule type" value="Genomic_DNA"/>
</dbReference>
<name>A0AA40KUN9_9HYME</name>
<dbReference type="AlphaFoldDB" id="A0AA40KUN9"/>
<keyword evidence="2" id="KW-1185">Reference proteome</keyword>
<accession>A0AA40KUN9</accession>
<organism evidence="1 2">
    <name type="scientific">Melipona bicolor</name>
    <dbReference type="NCBI Taxonomy" id="60889"/>
    <lineage>
        <taxon>Eukaryota</taxon>
        <taxon>Metazoa</taxon>
        <taxon>Ecdysozoa</taxon>
        <taxon>Arthropoda</taxon>
        <taxon>Hexapoda</taxon>
        <taxon>Insecta</taxon>
        <taxon>Pterygota</taxon>
        <taxon>Neoptera</taxon>
        <taxon>Endopterygota</taxon>
        <taxon>Hymenoptera</taxon>
        <taxon>Apocrita</taxon>
        <taxon>Aculeata</taxon>
        <taxon>Apoidea</taxon>
        <taxon>Anthophila</taxon>
        <taxon>Apidae</taxon>
        <taxon>Melipona</taxon>
    </lineage>
</organism>
<gene>
    <name evidence="1" type="ORF">K0M31_011495</name>
</gene>
<evidence type="ECO:0000313" key="2">
    <source>
        <dbReference type="Proteomes" id="UP001177670"/>
    </source>
</evidence>
<dbReference type="Proteomes" id="UP001177670">
    <property type="component" value="Unassembled WGS sequence"/>
</dbReference>
<reference evidence="1" key="1">
    <citation type="submission" date="2021-10" db="EMBL/GenBank/DDBJ databases">
        <title>Melipona bicolor Genome sequencing and assembly.</title>
        <authorList>
            <person name="Araujo N.S."/>
            <person name="Arias M.C."/>
        </authorList>
    </citation>
    <scope>NUCLEOTIDE SEQUENCE</scope>
    <source>
        <strain evidence="1">USP_2M_L1-L4_2017</strain>
        <tissue evidence="1">Whole body</tissue>
    </source>
</reference>